<dbReference type="PANTHER" id="PTHR33204">
    <property type="entry name" value="TRANSCRIPTIONAL REGULATOR, MARR FAMILY"/>
    <property type="match status" value="1"/>
</dbReference>
<gene>
    <name evidence="5" type="ORF">IC235_10855</name>
</gene>
<evidence type="ECO:0000256" key="2">
    <source>
        <dbReference type="ARBA" id="ARBA00023125"/>
    </source>
</evidence>
<keyword evidence="3" id="KW-0804">Transcription</keyword>
<organism evidence="5 6">
    <name type="scientific">Hymenobacter montanus</name>
    <dbReference type="NCBI Taxonomy" id="2771359"/>
    <lineage>
        <taxon>Bacteria</taxon>
        <taxon>Pseudomonadati</taxon>
        <taxon>Bacteroidota</taxon>
        <taxon>Cytophagia</taxon>
        <taxon>Cytophagales</taxon>
        <taxon>Hymenobacteraceae</taxon>
        <taxon>Hymenobacter</taxon>
    </lineage>
</organism>
<evidence type="ECO:0000256" key="1">
    <source>
        <dbReference type="ARBA" id="ARBA00023015"/>
    </source>
</evidence>
<evidence type="ECO:0000313" key="5">
    <source>
        <dbReference type="EMBL" id="MBD2768392.1"/>
    </source>
</evidence>
<keyword evidence="1" id="KW-0805">Transcription regulation</keyword>
<sequence length="127" mass="14359">MKKQYKSLYPRNVAVEQGRPLNYCGIRCCLEVLGGKWKLLIIAELFGGTRRYSVLKRAIPEISEKMLISSLQELEFHAIVVRKVVEAVPPQVEYSLSAYGQSVSPVLETLLGWGEGHISQYSDKIFN</sequence>
<proteinExistence type="predicted"/>
<protein>
    <submittedName>
        <fullName evidence="5">Helix-turn-helix transcriptional regulator</fullName>
    </submittedName>
</protein>
<feature type="domain" description="HTH hxlR-type" evidence="4">
    <location>
        <begin position="24"/>
        <end position="122"/>
    </location>
</feature>
<dbReference type="InterPro" id="IPR002577">
    <property type="entry name" value="HTH_HxlR"/>
</dbReference>
<name>A0A927BE59_9BACT</name>
<dbReference type="InterPro" id="IPR036388">
    <property type="entry name" value="WH-like_DNA-bd_sf"/>
</dbReference>
<keyword evidence="6" id="KW-1185">Reference proteome</keyword>
<dbReference type="PANTHER" id="PTHR33204:SF29">
    <property type="entry name" value="TRANSCRIPTIONAL REGULATOR"/>
    <property type="match status" value="1"/>
</dbReference>
<evidence type="ECO:0000259" key="4">
    <source>
        <dbReference type="PROSITE" id="PS51118"/>
    </source>
</evidence>
<dbReference type="PROSITE" id="PS51118">
    <property type="entry name" value="HTH_HXLR"/>
    <property type="match status" value="1"/>
</dbReference>
<accession>A0A927BE59</accession>
<reference evidence="5" key="1">
    <citation type="submission" date="2020-09" db="EMBL/GenBank/DDBJ databases">
        <authorList>
            <person name="Kim M.K."/>
        </authorList>
    </citation>
    <scope>NUCLEOTIDE SEQUENCE</scope>
    <source>
        <strain evidence="5">BT664</strain>
    </source>
</reference>
<dbReference type="EMBL" id="JACXAD010000010">
    <property type="protein sequence ID" value="MBD2768392.1"/>
    <property type="molecule type" value="Genomic_DNA"/>
</dbReference>
<dbReference type="Pfam" id="PF01638">
    <property type="entry name" value="HxlR"/>
    <property type="match status" value="1"/>
</dbReference>
<comment type="caution">
    <text evidence="5">The sequence shown here is derived from an EMBL/GenBank/DDBJ whole genome shotgun (WGS) entry which is preliminary data.</text>
</comment>
<dbReference type="Gene3D" id="1.10.10.10">
    <property type="entry name" value="Winged helix-like DNA-binding domain superfamily/Winged helix DNA-binding domain"/>
    <property type="match status" value="1"/>
</dbReference>
<dbReference type="RefSeq" id="WP_191005201.1">
    <property type="nucleotide sequence ID" value="NZ_JACXAD010000010.1"/>
</dbReference>
<dbReference type="InterPro" id="IPR036390">
    <property type="entry name" value="WH_DNA-bd_sf"/>
</dbReference>
<dbReference type="AlphaFoldDB" id="A0A927BE59"/>
<evidence type="ECO:0000313" key="6">
    <source>
        <dbReference type="Proteomes" id="UP000612233"/>
    </source>
</evidence>
<evidence type="ECO:0000256" key="3">
    <source>
        <dbReference type="ARBA" id="ARBA00023163"/>
    </source>
</evidence>
<dbReference type="GO" id="GO:0003677">
    <property type="term" value="F:DNA binding"/>
    <property type="evidence" value="ECO:0007669"/>
    <property type="project" value="UniProtKB-KW"/>
</dbReference>
<dbReference type="Proteomes" id="UP000612233">
    <property type="component" value="Unassembled WGS sequence"/>
</dbReference>
<dbReference type="SUPFAM" id="SSF46785">
    <property type="entry name" value="Winged helix' DNA-binding domain"/>
    <property type="match status" value="1"/>
</dbReference>
<keyword evidence="2" id="KW-0238">DNA-binding</keyword>